<keyword evidence="2" id="KW-1133">Transmembrane helix</keyword>
<evidence type="ECO:0000256" key="2">
    <source>
        <dbReference type="SAM" id="Phobius"/>
    </source>
</evidence>
<keyword evidence="2" id="KW-0472">Membrane</keyword>
<sequence>MSPAELKKITLQPEQNKPQPEQNAPQPQVLKEPLVKQFPAKKKGEFMKTAVIVFVIMLAGVATGYLLSSGKTNLSGLKSADDISQQGLKVGDIFGNPDEETFRDKAEGVLVKGGTDGEGSHHLLRPGGESQNVFLTSSIIDLDPFADHRVEVWGETFTAQKAGWLMDVGRVEVLELNAQKPFEEEQ</sequence>
<reference evidence="3 4" key="1">
    <citation type="journal article" date="2016" name="Nat. Commun.">
        <title>Thousands of microbial genomes shed light on interconnected biogeochemical processes in an aquifer system.</title>
        <authorList>
            <person name="Anantharaman K."/>
            <person name="Brown C.T."/>
            <person name="Hug L.A."/>
            <person name="Sharon I."/>
            <person name="Castelle C.J."/>
            <person name="Probst A.J."/>
            <person name="Thomas B.C."/>
            <person name="Singh A."/>
            <person name="Wilkins M.J."/>
            <person name="Karaoz U."/>
            <person name="Brodie E.L."/>
            <person name="Williams K.H."/>
            <person name="Hubbard S.S."/>
            <person name="Banfield J.F."/>
        </authorList>
    </citation>
    <scope>NUCLEOTIDE SEQUENCE [LARGE SCALE GENOMIC DNA]</scope>
</reference>
<feature type="region of interest" description="Disordered" evidence="1">
    <location>
        <begin position="1"/>
        <end position="30"/>
    </location>
</feature>
<gene>
    <name evidence="3" type="ORF">A2785_00905</name>
</gene>
<protein>
    <submittedName>
        <fullName evidence="3">Uncharacterized protein</fullName>
    </submittedName>
</protein>
<dbReference type="EMBL" id="MHCI01000019">
    <property type="protein sequence ID" value="OGY16130.1"/>
    <property type="molecule type" value="Genomic_DNA"/>
</dbReference>
<dbReference type="AlphaFoldDB" id="A0A1G1VL56"/>
<feature type="transmembrane region" description="Helical" evidence="2">
    <location>
        <begin position="46"/>
        <end position="67"/>
    </location>
</feature>
<evidence type="ECO:0000256" key="1">
    <source>
        <dbReference type="SAM" id="MobiDB-lite"/>
    </source>
</evidence>
<evidence type="ECO:0000313" key="3">
    <source>
        <dbReference type="EMBL" id="OGY16130.1"/>
    </source>
</evidence>
<dbReference type="Proteomes" id="UP000179069">
    <property type="component" value="Unassembled WGS sequence"/>
</dbReference>
<organism evidence="3 4">
    <name type="scientific">Candidatus Chisholmbacteria bacterium RIFCSPHIGHO2_01_FULL_49_18</name>
    <dbReference type="NCBI Taxonomy" id="1797590"/>
    <lineage>
        <taxon>Bacteria</taxon>
        <taxon>Candidatus Chisholmiibacteriota</taxon>
    </lineage>
</organism>
<keyword evidence="2" id="KW-0812">Transmembrane</keyword>
<proteinExistence type="predicted"/>
<accession>A0A1G1VL56</accession>
<feature type="compositionally biased region" description="Low complexity" evidence="1">
    <location>
        <begin position="12"/>
        <end position="28"/>
    </location>
</feature>
<name>A0A1G1VL56_9BACT</name>
<comment type="caution">
    <text evidence="3">The sequence shown here is derived from an EMBL/GenBank/DDBJ whole genome shotgun (WGS) entry which is preliminary data.</text>
</comment>
<evidence type="ECO:0000313" key="4">
    <source>
        <dbReference type="Proteomes" id="UP000179069"/>
    </source>
</evidence>